<sequence>MGIDPRKSCLGLQSQGTLPLKTSTMAFGSHQRPPVSFMKGIFPQDQGNPPTSTLIGLIMWEPRIVDIWYYIPLCTIFPQKSNGDVFRTKLRHFNPVLKSITHFKGRLLSHSVLQSMAATRRPFEDPNHLALQELGCTFFQDSSKGNFKRLSNIQSVVKASSSSVFLGQLNRSIQVVFKQAVWPCPF</sequence>
<comment type="caution">
    <text evidence="1">The sequence shown here is derived from an EMBL/GenBank/DDBJ whole genome shotgun (WGS) entry which is preliminary data.</text>
</comment>
<dbReference type="EMBL" id="AVOT02020390">
    <property type="protein sequence ID" value="MBW0508545.1"/>
    <property type="molecule type" value="Genomic_DNA"/>
</dbReference>
<protein>
    <submittedName>
        <fullName evidence="1">Uncharacterized protein</fullName>
    </submittedName>
</protein>
<gene>
    <name evidence="1" type="ORF">O181_048260</name>
</gene>
<proteinExistence type="predicted"/>
<name>A0A9Q3DRM8_9BASI</name>
<evidence type="ECO:0000313" key="1">
    <source>
        <dbReference type="EMBL" id="MBW0508545.1"/>
    </source>
</evidence>
<keyword evidence="2" id="KW-1185">Reference proteome</keyword>
<dbReference type="Proteomes" id="UP000765509">
    <property type="component" value="Unassembled WGS sequence"/>
</dbReference>
<dbReference type="AlphaFoldDB" id="A0A9Q3DRM8"/>
<reference evidence="1" key="1">
    <citation type="submission" date="2021-03" db="EMBL/GenBank/DDBJ databases">
        <title>Draft genome sequence of rust myrtle Austropuccinia psidii MF-1, a brazilian biotype.</title>
        <authorList>
            <person name="Quecine M.C."/>
            <person name="Pachon D.M.R."/>
            <person name="Bonatelli M.L."/>
            <person name="Correr F.H."/>
            <person name="Franceschini L.M."/>
            <person name="Leite T.F."/>
            <person name="Margarido G.R.A."/>
            <person name="Almeida C.A."/>
            <person name="Ferrarezi J.A."/>
            <person name="Labate C.A."/>
        </authorList>
    </citation>
    <scope>NUCLEOTIDE SEQUENCE</scope>
    <source>
        <strain evidence="1">MF-1</strain>
    </source>
</reference>
<organism evidence="1 2">
    <name type="scientific">Austropuccinia psidii MF-1</name>
    <dbReference type="NCBI Taxonomy" id="1389203"/>
    <lineage>
        <taxon>Eukaryota</taxon>
        <taxon>Fungi</taxon>
        <taxon>Dikarya</taxon>
        <taxon>Basidiomycota</taxon>
        <taxon>Pucciniomycotina</taxon>
        <taxon>Pucciniomycetes</taxon>
        <taxon>Pucciniales</taxon>
        <taxon>Sphaerophragmiaceae</taxon>
        <taxon>Austropuccinia</taxon>
    </lineage>
</organism>
<evidence type="ECO:0000313" key="2">
    <source>
        <dbReference type="Proteomes" id="UP000765509"/>
    </source>
</evidence>
<accession>A0A9Q3DRM8</accession>